<reference evidence="3" key="1">
    <citation type="submission" date="2016-11" db="EMBL/GenBank/DDBJ databases">
        <authorList>
            <person name="Varghese N."/>
            <person name="Submissions S."/>
        </authorList>
    </citation>
    <scope>NUCLEOTIDE SEQUENCE [LARGE SCALE GENOMIC DNA]</scope>
    <source>
        <strain evidence="3">DSM 19514</strain>
    </source>
</reference>
<accession>A0A1M4UTX3</accession>
<sequence>MTTHLINAAATIMVLSGALTLVKAPSTKDPSTLPSLGPGIGGFTKGTYSMALRRKARESLTTLRRPRSLILMTASALSFLVMPMSVSFAITISSLAVFTSWTDTQKEGLSSKLQELWPQLLHEMSIRVATTGSSLGRCFFNSLGSTPSEFIDTFRQAESIWLLTGDLETAFRHLEKELSDPNSQKVLRRILTYDRSGTQRIHEQIELLRHEQLRRLYASNELKTKLASIAIARYLIVIVPVVMFALGVVMSGTMPNLRTGLSQVVFSLSILTLGGCWFWTSRLSRLPEVKQLQHTTLTASQRVAVALALQVHKKKREKEA</sequence>
<keyword evidence="1" id="KW-0812">Transmembrane</keyword>
<protein>
    <recommendedName>
        <fullName evidence="4">Tight adherence protein B</fullName>
    </recommendedName>
</protein>
<evidence type="ECO:0000256" key="1">
    <source>
        <dbReference type="SAM" id="Phobius"/>
    </source>
</evidence>
<keyword evidence="1" id="KW-0472">Membrane</keyword>
<organism evidence="2 3">
    <name type="scientific">Ferrithrix thermotolerans DSM 19514</name>
    <dbReference type="NCBI Taxonomy" id="1121881"/>
    <lineage>
        <taxon>Bacteria</taxon>
        <taxon>Bacillati</taxon>
        <taxon>Actinomycetota</taxon>
        <taxon>Acidimicrobiia</taxon>
        <taxon>Acidimicrobiales</taxon>
        <taxon>Acidimicrobiaceae</taxon>
        <taxon>Ferrithrix</taxon>
    </lineage>
</organism>
<feature type="transmembrane region" description="Helical" evidence="1">
    <location>
        <begin position="231"/>
        <end position="254"/>
    </location>
</feature>
<dbReference type="RefSeq" id="WP_072789677.1">
    <property type="nucleotide sequence ID" value="NZ_FQUL01000012.1"/>
</dbReference>
<evidence type="ECO:0000313" key="3">
    <source>
        <dbReference type="Proteomes" id="UP000184295"/>
    </source>
</evidence>
<proteinExistence type="predicted"/>
<dbReference type="STRING" id="1121881.SAMN02745225_01086"/>
<feature type="transmembrane region" description="Helical" evidence="1">
    <location>
        <begin position="260"/>
        <end position="280"/>
    </location>
</feature>
<name>A0A1M4UTX3_9ACTN</name>
<dbReference type="AlphaFoldDB" id="A0A1M4UTX3"/>
<dbReference type="EMBL" id="FQUL01000012">
    <property type="protein sequence ID" value="SHE60040.1"/>
    <property type="molecule type" value="Genomic_DNA"/>
</dbReference>
<gene>
    <name evidence="2" type="ORF">SAMN02745225_01086</name>
</gene>
<evidence type="ECO:0000313" key="2">
    <source>
        <dbReference type="EMBL" id="SHE60040.1"/>
    </source>
</evidence>
<keyword evidence="3" id="KW-1185">Reference proteome</keyword>
<dbReference type="Proteomes" id="UP000184295">
    <property type="component" value="Unassembled WGS sequence"/>
</dbReference>
<evidence type="ECO:0008006" key="4">
    <source>
        <dbReference type="Google" id="ProtNLM"/>
    </source>
</evidence>
<keyword evidence="1" id="KW-1133">Transmembrane helix</keyword>
<feature type="transmembrane region" description="Helical" evidence="1">
    <location>
        <begin position="69"/>
        <end position="98"/>
    </location>
</feature>